<evidence type="ECO:0000313" key="4">
    <source>
        <dbReference type="Proteomes" id="UP000019276"/>
    </source>
</evidence>
<protein>
    <recommendedName>
        <fullName evidence="2">Ice-binding protein C-terminal domain-containing protein</fullName>
    </recommendedName>
</protein>
<gene>
    <name evidence="3" type="ORF">DS2_04725</name>
</gene>
<feature type="domain" description="Ice-binding protein C-terminal" evidence="2">
    <location>
        <begin position="303"/>
        <end position="325"/>
    </location>
</feature>
<dbReference type="NCBIfam" id="TIGR02595">
    <property type="entry name" value="PEP_CTERM"/>
    <property type="match status" value="1"/>
</dbReference>
<sequence>MKKLTLAALIALGSASANAGVVYFDPDQNGTAVETQGFKLTAPNGGSDLTDVYIYLGTDGVFSDGDVFKETVVYDTASYIDGSNMSTTVSSPISGTPDYPRINISVDIQGVVQNVNTDFASLSAAASTAGLSGPLDPTDSDADGVTDFNELAYKFTSFEIIFQTGLATLSAYNMNELFPGSGVYMEDGSTTVIGQFDVVGGGADSVSTPGTGTRQSSKFALDLAINEDFVENNETLVSSVYKDAGGNPLVEWDDVNELVVGTLELLGVGNATPEQITGAGADQDGVYMIVEAQGDGGGLEFVVPEPASLAVFGMGLLGLAGAMRRRQA</sequence>
<dbReference type="Pfam" id="PF07589">
    <property type="entry name" value="PEP-CTERM"/>
    <property type="match status" value="1"/>
</dbReference>
<name>W7QQ79_9ALTE</name>
<evidence type="ECO:0000256" key="1">
    <source>
        <dbReference type="SAM" id="SignalP"/>
    </source>
</evidence>
<dbReference type="RefSeq" id="WP_035013509.1">
    <property type="nucleotide sequence ID" value="NZ_ARZY01000006.1"/>
</dbReference>
<evidence type="ECO:0000259" key="2">
    <source>
        <dbReference type="Pfam" id="PF07589"/>
    </source>
</evidence>
<feature type="chain" id="PRO_5004901612" description="Ice-binding protein C-terminal domain-containing protein" evidence="1">
    <location>
        <begin position="20"/>
        <end position="328"/>
    </location>
</feature>
<dbReference type="PATRIC" id="fig|1328313.3.peg.977"/>
<keyword evidence="4" id="KW-1185">Reference proteome</keyword>
<dbReference type="AlphaFoldDB" id="W7QQ79"/>
<reference evidence="3 4" key="1">
    <citation type="journal article" date="2014" name="Genome Announc.">
        <title>Draft Genome Sequence of the Agar-Degrading Bacterium Catenovulum sp. Strain DS-2, Isolated from Intestines of Haliotis diversicolor.</title>
        <authorList>
            <person name="Shan D."/>
            <person name="Li X."/>
            <person name="Gu Z."/>
            <person name="Wei G."/>
            <person name="Gao Z."/>
            <person name="Shao Z."/>
        </authorList>
    </citation>
    <scope>NUCLEOTIDE SEQUENCE [LARGE SCALE GENOMIC DNA]</scope>
    <source>
        <strain evidence="3 4">DS-2</strain>
    </source>
</reference>
<accession>W7QQ79</accession>
<organism evidence="3 4">
    <name type="scientific">Catenovulum agarivorans DS-2</name>
    <dbReference type="NCBI Taxonomy" id="1328313"/>
    <lineage>
        <taxon>Bacteria</taxon>
        <taxon>Pseudomonadati</taxon>
        <taxon>Pseudomonadota</taxon>
        <taxon>Gammaproteobacteria</taxon>
        <taxon>Alteromonadales</taxon>
        <taxon>Alteromonadaceae</taxon>
        <taxon>Catenovulum</taxon>
    </lineage>
</organism>
<keyword evidence="1" id="KW-0732">Signal</keyword>
<dbReference type="EMBL" id="ARZY01000006">
    <property type="protein sequence ID" value="EWH11132.1"/>
    <property type="molecule type" value="Genomic_DNA"/>
</dbReference>
<proteinExistence type="predicted"/>
<dbReference type="InterPro" id="IPR013424">
    <property type="entry name" value="Ice-binding_C"/>
</dbReference>
<evidence type="ECO:0000313" key="3">
    <source>
        <dbReference type="EMBL" id="EWH11132.1"/>
    </source>
</evidence>
<feature type="signal peptide" evidence="1">
    <location>
        <begin position="1"/>
        <end position="19"/>
    </location>
</feature>
<dbReference type="STRING" id="1328313.DS2_04725"/>
<dbReference type="Proteomes" id="UP000019276">
    <property type="component" value="Unassembled WGS sequence"/>
</dbReference>
<comment type="caution">
    <text evidence="3">The sequence shown here is derived from an EMBL/GenBank/DDBJ whole genome shotgun (WGS) entry which is preliminary data.</text>
</comment>